<gene>
    <name evidence="1" type="ORF">RRG08_012798</name>
</gene>
<evidence type="ECO:0000313" key="2">
    <source>
        <dbReference type="Proteomes" id="UP001283361"/>
    </source>
</evidence>
<sequence>MTPRRTLFGGRCERHDLKCFARASRLWDSCRLDPYSCRMSTIMWCGITIMLRRHCLYRTTSLVLQPPQPPPGSLLSTRKPRVVPHVVTALPSKPPLTVLLTLRLRGV</sequence>
<dbReference type="Proteomes" id="UP001283361">
    <property type="component" value="Unassembled WGS sequence"/>
</dbReference>
<organism evidence="1 2">
    <name type="scientific">Elysia crispata</name>
    <name type="common">lettuce slug</name>
    <dbReference type="NCBI Taxonomy" id="231223"/>
    <lineage>
        <taxon>Eukaryota</taxon>
        <taxon>Metazoa</taxon>
        <taxon>Spiralia</taxon>
        <taxon>Lophotrochozoa</taxon>
        <taxon>Mollusca</taxon>
        <taxon>Gastropoda</taxon>
        <taxon>Heterobranchia</taxon>
        <taxon>Euthyneura</taxon>
        <taxon>Panpulmonata</taxon>
        <taxon>Sacoglossa</taxon>
        <taxon>Placobranchoidea</taxon>
        <taxon>Plakobranchidae</taxon>
        <taxon>Elysia</taxon>
    </lineage>
</organism>
<protein>
    <submittedName>
        <fullName evidence="1">Uncharacterized protein</fullName>
    </submittedName>
</protein>
<accession>A0AAE0Z1Y6</accession>
<comment type="caution">
    <text evidence="1">The sequence shown here is derived from an EMBL/GenBank/DDBJ whole genome shotgun (WGS) entry which is preliminary data.</text>
</comment>
<reference evidence="1" key="1">
    <citation type="journal article" date="2023" name="G3 (Bethesda)">
        <title>A reference genome for the long-term kleptoplast-retaining sea slug Elysia crispata morphotype clarki.</title>
        <authorList>
            <person name="Eastman K.E."/>
            <person name="Pendleton A.L."/>
            <person name="Shaikh M.A."/>
            <person name="Suttiyut T."/>
            <person name="Ogas R."/>
            <person name="Tomko P."/>
            <person name="Gavelis G."/>
            <person name="Widhalm J.R."/>
            <person name="Wisecaver J.H."/>
        </authorList>
    </citation>
    <scope>NUCLEOTIDE SEQUENCE</scope>
    <source>
        <strain evidence="1">ECLA1</strain>
    </source>
</reference>
<proteinExistence type="predicted"/>
<evidence type="ECO:0000313" key="1">
    <source>
        <dbReference type="EMBL" id="KAK3761313.1"/>
    </source>
</evidence>
<dbReference type="EMBL" id="JAWDGP010004913">
    <property type="protein sequence ID" value="KAK3761313.1"/>
    <property type="molecule type" value="Genomic_DNA"/>
</dbReference>
<name>A0AAE0Z1Y6_9GAST</name>
<keyword evidence="2" id="KW-1185">Reference proteome</keyword>
<dbReference type="AlphaFoldDB" id="A0AAE0Z1Y6"/>